<dbReference type="GO" id="GO:0004252">
    <property type="term" value="F:serine-type endopeptidase activity"/>
    <property type="evidence" value="ECO:0007669"/>
    <property type="project" value="InterPro"/>
</dbReference>
<dbReference type="InterPro" id="IPR000209">
    <property type="entry name" value="Peptidase_S8/S53_dom"/>
</dbReference>
<dbReference type="GO" id="GO:0006508">
    <property type="term" value="P:proteolysis"/>
    <property type="evidence" value="ECO:0007669"/>
    <property type="project" value="InterPro"/>
</dbReference>
<dbReference type="EMBL" id="PVNK01000286">
    <property type="protein sequence ID" value="PRP90283.1"/>
    <property type="molecule type" value="Genomic_DNA"/>
</dbReference>
<evidence type="ECO:0000313" key="3">
    <source>
        <dbReference type="Proteomes" id="UP000237968"/>
    </source>
</evidence>
<reference evidence="2 3" key="1">
    <citation type="submission" date="2018-03" db="EMBL/GenBank/DDBJ databases">
        <title>Draft Genome Sequences of the Obligatory Marine Myxobacteria Enhygromyxa salina SWB005.</title>
        <authorList>
            <person name="Poehlein A."/>
            <person name="Moghaddam J.A."/>
            <person name="Harms H."/>
            <person name="Alanjari M."/>
            <person name="Koenig G.M."/>
            <person name="Daniel R."/>
            <person name="Schaeberle T.F."/>
        </authorList>
    </citation>
    <scope>NUCLEOTIDE SEQUENCE [LARGE SCALE GENOMIC DNA]</scope>
    <source>
        <strain evidence="2 3">SWB005</strain>
    </source>
</reference>
<evidence type="ECO:0000313" key="2">
    <source>
        <dbReference type="EMBL" id="PRP90283.1"/>
    </source>
</evidence>
<dbReference type="InterPro" id="IPR036852">
    <property type="entry name" value="Peptidase_S8/S53_dom_sf"/>
</dbReference>
<proteinExistence type="predicted"/>
<evidence type="ECO:0000259" key="1">
    <source>
        <dbReference type="Pfam" id="PF00082"/>
    </source>
</evidence>
<dbReference type="OrthoDB" id="9790784at2"/>
<accession>A0A2S9XBQ4</accession>
<sequence>MPAVCILDTGVNLGHPLIEGSLTPDDCYALDPTWGTHDHDGHGTEMAGLTLYGDLAPQLEDTGPVVLRHRLESVKILPPRGANDPDLYGAVTAEAASRPEHPSVAACSRWR</sequence>
<dbReference type="Gene3D" id="3.40.50.200">
    <property type="entry name" value="Peptidase S8/S53 domain"/>
    <property type="match status" value="1"/>
</dbReference>
<name>A0A2S9XBQ4_9BACT</name>
<dbReference type="RefSeq" id="WP_106395733.1">
    <property type="nucleotide sequence ID" value="NZ_PVNK01000286.1"/>
</dbReference>
<dbReference type="Proteomes" id="UP000237968">
    <property type="component" value="Unassembled WGS sequence"/>
</dbReference>
<gene>
    <name evidence="2" type="ORF">ENSA5_65780</name>
</gene>
<protein>
    <recommendedName>
        <fullName evidence="1">Peptidase S8/S53 domain-containing protein</fullName>
    </recommendedName>
</protein>
<dbReference type="Pfam" id="PF00082">
    <property type="entry name" value="Peptidase_S8"/>
    <property type="match status" value="1"/>
</dbReference>
<comment type="caution">
    <text evidence="2">The sequence shown here is derived from an EMBL/GenBank/DDBJ whole genome shotgun (WGS) entry which is preliminary data.</text>
</comment>
<dbReference type="SUPFAM" id="SSF52743">
    <property type="entry name" value="Subtilisin-like"/>
    <property type="match status" value="1"/>
</dbReference>
<dbReference type="AlphaFoldDB" id="A0A2S9XBQ4"/>
<organism evidence="2 3">
    <name type="scientific">Enhygromyxa salina</name>
    <dbReference type="NCBI Taxonomy" id="215803"/>
    <lineage>
        <taxon>Bacteria</taxon>
        <taxon>Pseudomonadati</taxon>
        <taxon>Myxococcota</taxon>
        <taxon>Polyangia</taxon>
        <taxon>Nannocystales</taxon>
        <taxon>Nannocystaceae</taxon>
        <taxon>Enhygromyxa</taxon>
    </lineage>
</organism>
<keyword evidence="3" id="KW-1185">Reference proteome</keyword>
<feature type="domain" description="Peptidase S8/S53" evidence="1">
    <location>
        <begin position="3"/>
        <end position="100"/>
    </location>
</feature>